<dbReference type="InterPro" id="IPR000223">
    <property type="entry name" value="Pept_S26A_signal_pept_1"/>
</dbReference>
<dbReference type="NCBIfam" id="TIGR02227">
    <property type="entry name" value="sigpep_I_bact"/>
    <property type="match status" value="1"/>
</dbReference>
<evidence type="ECO:0000256" key="4">
    <source>
        <dbReference type="SAM" id="Phobius"/>
    </source>
</evidence>
<reference evidence="6" key="1">
    <citation type="submission" date="2009-10" db="EMBL/GenBank/DDBJ databases">
        <title>Diversity of trophic interactions inside an arsenic-rich microbial ecosystem.</title>
        <authorList>
            <person name="Bertin P.N."/>
            <person name="Heinrich-Salmeron A."/>
            <person name="Pelletier E."/>
            <person name="Goulhen-Chollet F."/>
            <person name="Arsene-Ploetze F."/>
            <person name="Gallien S."/>
            <person name="Calteau A."/>
            <person name="Vallenet D."/>
            <person name="Casiot C."/>
            <person name="Chane-Woon-Ming B."/>
            <person name="Giloteaux L."/>
            <person name="Barakat M."/>
            <person name="Bonnefoy V."/>
            <person name="Bruneel O."/>
            <person name="Chandler M."/>
            <person name="Cleiss J."/>
            <person name="Duran R."/>
            <person name="Elbaz-Poulichet F."/>
            <person name="Fonknechten N."/>
            <person name="Lauga B."/>
            <person name="Mornico D."/>
            <person name="Ortet P."/>
            <person name="Schaeffer C."/>
            <person name="Siguier P."/>
            <person name="Alexander Thil Smith A."/>
            <person name="Van Dorsselaer A."/>
            <person name="Weissenbach J."/>
            <person name="Medigue C."/>
            <person name="Le Paslier D."/>
        </authorList>
    </citation>
    <scope>NUCLEOTIDE SEQUENCE</scope>
</reference>
<feature type="domain" description="Peptidase S26" evidence="5">
    <location>
        <begin position="23"/>
        <end position="202"/>
    </location>
</feature>
<dbReference type="GO" id="GO:0016020">
    <property type="term" value="C:membrane"/>
    <property type="evidence" value="ECO:0007669"/>
    <property type="project" value="InterPro"/>
</dbReference>
<dbReference type="InterPro" id="IPR036286">
    <property type="entry name" value="LexA/Signal_pep-like_sf"/>
</dbReference>
<dbReference type="PANTHER" id="PTHR43390:SF1">
    <property type="entry name" value="CHLOROPLAST PROCESSING PEPTIDASE"/>
    <property type="match status" value="1"/>
</dbReference>
<evidence type="ECO:0000256" key="2">
    <source>
        <dbReference type="ARBA" id="ARBA00022670"/>
    </source>
</evidence>
<keyword evidence="2" id="KW-0645">Protease</keyword>
<dbReference type="GO" id="GO:0006465">
    <property type="term" value="P:signal peptide processing"/>
    <property type="evidence" value="ECO:0007669"/>
    <property type="project" value="InterPro"/>
</dbReference>
<dbReference type="InterPro" id="IPR019533">
    <property type="entry name" value="Peptidase_S26"/>
</dbReference>
<dbReference type="PROSITE" id="PS00501">
    <property type="entry name" value="SPASE_I_1"/>
    <property type="match status" value="1"/>
</dbReference>
<comment type="similarity">
    <text evidence="1">Belongs to the peptidase S26 family.</text>
</comment>
<protein>
    <submittedName>
        <fullName evidence="6">Putative signal peptidase I-1 (SPase I-1) (Leader peptidase I-1)</fullName>
        <ecNumber evidence="6">3.4.21.89</ecNumber>
    </submittedName>
</protein>
<dbReference type="EC" id="3.4.21.89" evidence="6"/>
<accession>E6PH61</accession>
<dbReference type="Gene3D" id="2.10.109.10">
    <property type="entry name" value="Umud Fragment, subunit A"/>
    <property type="match status" value="1"/>
</dbReference>
<evidence type="ECO:0000313" key="6">
    <source>
        <dbReference type="EMBL" id="CBH75799.1"/>
    </source>
</evidence>
<dbReference type="Pfam" id="PF10502">
    <property type="entry name" value="Peptidase_S26"/>
    <property type="match status" value="1"/>
</dbReference>
<keyword evidence="4" id="KW-0812">Transmembrane</keyword>
<name>E6PH61_9ZZZZ</name>
<dbReference type="PANTHER" id="PTHR43390">
    <property type="entry name" value="SIGNAL PEPTIDASE I"/>
    <property type="match status" value="1"/>
</dbReference>
<dbReference type="CDD" id="cd06530">
    <property type="entry name" value="S26_SPase_I"/>
    <property type="match status" value="1"/>
</dbReference>
<sequence length="213" mass="23170">MLVAFLLRALPFRRRSLRFSADLALVAGLVALFLTPFTIRIFVVPSISMEPTLRVGDVILVDRLPSFFGIAPSDGSIVVFRPPSEVATTDFVKRVVARSGDTFALVDGIAERNGRAIREPYLANPPAYDLAVSGFSLDLNGEPLAGNLASIPPRSQWASGDRVPNGYALVLGDNRNYSDDSHLWGFLKLRGHIVGQAIAVVWPLSHIALFSLE</sequence>
<dbReference type="GO" id="GO:0009003">
    <property type="term" value="F:signal peptidase activity"/>
    <property type="evidence" value="ECO:0007669"/>
    <property type="project" value="UniProtKB-EC"/>
</dbReference>
<dbReference type="PRINTS" id="PR00727">
    <property type="entry name" value="LEADERPTASE"/>
</dbReference>
<dbReference type="AlphaFoldDB" id="E6PH61"/>
<evidence type="ECO:0000256" key="1">
    <source>
        <dbReference type="ARBA" id="ARBA00009370"/>
    </source>
</evidence>
<proteinExistence type="inferred from homology"/>
<keyword evidence="4" id="KW-0472">Membrane</keyword>
<organism evidence="6">
    <name type="scientific">mine drainage metagenome</name>
    <dbReference type="NCBI Taxonomy" id="410659"/>
    <lineage>
        <taxon>unclassified sequences</taxon>
        <taxon>metagenomes</taxon>
        <taxon>ecological metagenomes</taxon>
    </lineage>
</organism>
<dbReference type="SUPFAM" id="SSF51306">
    <property type="entry name" value="LexA/Signal peptidase"/>
    <property type="match status" value="1"/>
</dbReference>
<dbReference type="InterPro" id="IPR019756">
    <property type="entry name" value="Pept_S26A_signal_pept_1_Ser-AS"/>
</dbReference>
<keyword evidence="3 6" id="KW-0378">Hydrolase</keyword>
<gene>
    <name evidence="6" type="ORF">CARN1_1197</name>
</gene>
<feature type="transmembrane region" description="Helical" evidence="4">
    <location>
        <begin position="21"/>
        <end position="43"/>
    </location>
</feature>
<dbReference type="EMBL" id="CABL01000016">
    <property type="protein sequence ID" value="CBH75799.1"/>
    <property type="molecule type" value="Genomic_DNA"/>
</dbReference>
<keyword evidence="4" id="KW-1133">Transmembrane helix</keyword>
<comment type="caution">
    <text evidence="6">The sequence shown here is derived from an EMBL/GenBank/DDBJ whole genome shotgun (WGS) entry which is preliminary data.</text>
</comment>
<evidence type="ECO:0000259" key="5">
    <source>
        <dbReference type="Pfam" id="PF10502"/>
    </source>
</evidence>
<evidence type="ECO:0000256" key="3">
    <source>
        <dbReference type="ARBA" id="ARBA00022801"/>
    </source>
</evidence>
<dbReference type="GO" id="GO:0004252">
    <property type="term" value="F:serine-type endopeptidase activity"/>
    <property type="evidence" value="ECO:0007669"/>
    <property type="project" value="InterPro"/>
</dbReference>